<dbReference type="AlphaFoldDB" id="A0A081BLM5"/>
<evidence type="ECO:0000256" key="4">
    <source>
        <dbReference type="ARBA" id="ARBA00012572"/>
    </source>
</evidence>
<reference evidence="12" key="1">
    <citation type="journal article" date="2015" name="PeerJ">
        <title>First genomic representation of candidate bacterial phylum KSB3 points to enhanced environmental sensing as a trigger of wastewater bulking.</title>
        <authorList>
            <person name="Sekiguchi Y."/>
            <person name="Ohashi A."/>
            <person name="Parks D.H."/>
            <person name="Yamauchi T."/>
            <person name="Tyson G.W."/>
            <person name="Hugenholtz P."/>
        </authorList>
    </citation>
    <scope>NUCLEOTIDE SEQUENCE [LARGE SCALE GENOMIC DNA]</scope>
</reference>
<dbReference type="InterPro" id="IPR044643">
    <property type="entry name" value="TrpF_fam"/>
</dbReference>
<evidence type="ECO:0000256" key="6">
    <source>
        <dbReference type="ARBA" id="ARBA00022605"/>
    </source>
</evidence>
<evidence type="ECO:0000256" key="9">
    <source>
        <dbReference type="ARBA" id="ARBA00023235"/>
    </source>
</evidence>
<feature type="domain" description="N-(5'phosphoribosyl) anthranilate isomerase (PRAI)" evidence="11">
    <location>
        <begin position="3"/>
        <end position="200"/>
    </location>
</feature>
<evidence type="ECO:0000256" key="8">
    <source>
        <dbReference type="ARBA" id="ARBA00023141"/>
    </source>
</evidence>
<dbReference type="FunFam" id="3.20.20.70:FF:000075">
    <property type="entry name" value="Tryptophan biosynthesis protein TRP1"/>
    <property type="match status" value="1"/>
</dbReference>
<evidence type="ECO:0000256" key="10">
    <source>
        <dbReference type="HAMAP-Rule" id="MF_00135"/>
    </source>
</evidence>
<comment type="similarity">
    <text evidence="3 10">Belongs to the TrpF family.</text>
</comment>
<dbReference type="PANTHER" id="PTHR42894:SF1">
    <property type="entry name" value="N-(5'-PHOSPHORIBOSYL)ANTHRANILATE ISOMERASE"/>
    <property type="match status" value="1"/>
</dbReference>
<evidence type="ECO:0000259" key="11">
    <source>
        <dbReference type="Pfam" id="PF00697"/>
    </source>
</evidence>
<organism evidence="12">
    <name type="scientific">Candidatus Moduliflexus flocculans</name>
    <dbReference type="NCBI Taxonomy" id="1499966"/>
    <lineage>
        <taxon>Bacteria</taxon>
        <taxon>Candidatus Moduliflexota</taxon>
        <taxon>Candidatus Moduliflexia</taxon>
        <taxon>Candidatus Moduliflexales</taxon>
        <taxon>Candidatus Moduliflexaceae</taxon>
    </lineage>
</organism>
<dbReference type="Pfam" id="PF00697">
    <property type="entry name" value="PRAI"/>
    <property type="match status" value="1"/>
</dbReference>
<dbReference type="HOGENOM" id="CLU_076364_2_0_0"/>
<dbReference type="STRING" id="1499966.U14_02534"/>
<dbReference type="InterPro" id="IPR011060">
    <property type="entry name" value="RibuloseP-bd_barrel"/>
</dbReference>
<dbReference type="PANTHER" id="PTHR42894">
    <property type="entry name" value="N-(5'-PHOSPHORIBOSYL)ANTHRANILATE ISOMERASE"/>
    <property type="match status" value="1"/>
</dbReference>
<evidence type="ECO:0000313" key="12">
    <source>
        <dbReference type="EMBL" id="GAK51291.1"/>
    </source>
</evidence>
<keyword evidence="6 10" id="KW-0028">Amino-acid biosynthesis</keyword>
<dbReference type="CDD" id="cd00405">
    <property type="entry name" value="PRAI"/>
    <property type="match status" value="1"/>
</dbReference>
<evidence type="ECO:0000313" key="13">
    <source>
        <dbReference type="Proteomes" id="UP000030700"/>
    </source>
</evidence>
<accession>A0A081BLM5</accession>
<evidence type="ECO:0000256" key="2">
    <source>
        <dbReference type="ARBA" id="ARBA00004664"/>
    </source>
</evidence>
<dbReference type="InterPro" id="IPR013785">
    <property type="entry name" value="Aldolase_TIM"/>
</dbReference>
<gene>
    <name evidence="10" type="primary">trpF</name>
    <name evidence="12" type="ORF">U14_02534</name>
</gene>
<dbReference type="UniPathway" id="UPA00035">
    <property type="reaction ID" value="UER00042"/>
</dbReference>
<dbReference type="HAMAP" id="MF_00135">
    <property type="entry name" value="PRAI"/>
    <property type="match status" value="1"/>
</dbReference>
<dbReference type="GO" id="GO:0000162">
    <property type="term" value="P:L-tryptophan biosynthetic process"/>
    <property type="evidence" value="ECO:0007669"/>
    <property type="project" value="UniProtKB-UniRule"/>
</dbReference>
<dbReference type="SUPFAM" id="SSF51366">
    <property type="entry name" value="Ribulose-phoshate binding barrel"/>
    <property type="match status" value="1"/>
</dbReference>
<keyword evidence="13" id="KW-1185">Reference proteome</keyword>
<keyword evidence="7 10" id="KW-0822">Tryptophan biosynthesis</keyword>
<dbReference type="Gene3D" id="3.20.20.70">
    <property type="entry name" value="Aldolase class I"/>
    <property type="match status" value="1"/>
</dbReference>
<dbReference type="GO" id="GO:0004640">
    <property type="term" value="F:phosphoribosylanthranilate isomerase activity"/>
    <property type="evidence" value="ECO:0007669"/>
    <property type="project" value="UniProtKB-UniRule"/>
</dbReference>
<dbReference type="Proteomes" id="UP000030700">
    <property type="component" value="Unassembled WGS sequence"/>
</dbReference>
<keyword evidence="8 10" id="KW-0057">Aromatic amino acid biosynthesis</keyword>
<proteinExistence type="inferred from homology"/>
<keyword evidence="9 10" id="KW-0413">Isomerase</keyword>
<evidence type="ECO:0000256" key="1">
    <source>
        <dbReference type="ARBA" id="ARBA00001164"/>
    </source>
</evidence>
<comment type="catalytic activity">
    <reaction evidence="1 10">
        <text>N-(5-phospho-beta-D-ribosyl)anthranilate = 1-(2-carboxyphenylamino)-1-deoxy-D-ribulose 5-phosphate</text>
        <dbReference type="Rhea" id="RHEA:21540"/>
        <dbReference type="ChEBI" id="CHEBI:18277"/>
        <dbReference type="ChEBI" id="CHEBI:58613"/>
        <dbReference type="EC" id="5.3.1.24"/>
    </reaction>
</comment>
<protein>
    <recommendedName>
        <fullName evidence="5 10">N-(5'-phosphoribosyl)anthranilate isomerase</fullName>
        <shortName evidence="10">PRAI</shortName>
        <ecNumber evidence="4 10">5.3.1.24</ecNumber>
    </recommendedName>
</protein>
<dbReference type="EMBL" id="DF820457">
    <property type="protein sequence ID" value="GAK51291.1"/>
    <property type="molecule type" value="Genomic_DNA"/>
</dbReference>
<evidence type="ECO:0000256" key="5">
    <source>
        <dbReference type="ARBA" id="ARBA00022272"/>
    </source>
</evidence>
<sequence>MRVKICGMTNIEDALFACELGADAIGLIFYEKSPRYIAMEQAATLVAQLPEHVAKIGVFVKTPPDEIRQHITCLGLTAVQFHGDYPLDILAQFPRESVIAVARVGTDFQVQTLTQFHEVATAVLLDTQKRGLYGGTGETFDWQAAIDAKAFAKIILAGGLNPDNIAEAVVSVNPYALDISSGVEAAPGKKDKAKLRRLFEQLAPFLPNRQTKGFPFD</sequence>
<dbReference type="NCBIfam" id="NF002298">
    <property type="entry name" value="PRK01222.1-4"/>
    <property type="match status" value="1"/>
</dbReference>
<evidence type="ECO:0000256" key="3">
    <source>
        <dbReference type="ARBA" id="ARBA00007571"/>
    </source>
</evidence>
<comment type="pathway">
    <text evidence="2 10">Amino-acid biosynthesis; L-tryptophan biosynthesis; L-tryptophan from chorismate: step 3/5.</text>
</comment>
<name>A0A081BLM5_9BACT</name>
<dbReference type="InterPro" id="IPR001240">
    <property type="entry name" value="PRAI_dom"/>
</dbReference>
<evidence type="ECO:0000256" key="7">
    <source>
        <dbReference type="ARBA" id="ARBA00022822"/>
    </source>
</evidence>
<dbReference type="EC" id="5.3.1.24" evidence="4 10"/>